<feature type="region of interest" description="Disordered" evidence="1">
    <location>
        <begin position="1"/>
        <end position="67"/>
    </location>
</feature>
<feature type="compositionally biased region" description="Basic and acidic residues" evidence="1">
    <location>
        <begin position="1"/>
        <end position="15"/>
    </location>
</feature>
<evidence type="ECO:0000313" key="2">
    <source>
        <dbReference type="EMBL" id="KAK4288112.1"/>
    </source>
</evidence>
<organism evidence="2 3">
    <name type="scientific">Petrolisthes manimaculis</name>
    <dbReference type="NCBI Taxonomy" id="1843537"/>
    <lineage>
        <taxon>Eukaryota</taxon>
        <taxon>Metazoa</taxon>
        <taxon>Ecdysozoa</taxon>
        <taxon>Arthropoda</taxon>
        <taxon>Crustacea</taxon>
        <taxon>Multicrustacea</taxon>
        <taxon>Malacostraca</taxon>
        <taxon>Eumalacostraca</taxon>
        <taxon>Eucarida</taxon>
        <taxon>Decapoda</taxon>
        <taxon>Pleocyemata</taxon>
        <taxon>Anomura</taxon>
        <taxon>Galatheoidea</taxon>
        <taxon>Porcellanidae</taxon>
        <taxon>Petrolisthes</taxon>
    </lineage>
</organism>
<feature type="compositionally biased region" description="Basic and acidic residues" evidence="1">
    <location>
        <begin position="24"/>
        <end position="33"/>
    </location>
</feature>
<gene>
    <name evidence="2" type="ORF">Pmani_038841</name>
</gene>
<dbReference type="Proteomes" id="UP001292094">
    <property type="component" value="Unassembled WGS sequence"/>
</dbReference>
<evidence type="ECO:0000256" key="1">
    <source>
        <dbReference type="SAM" id="MobiDB-lite"/>
    </source>
</evidence>
<name>A0AAE1NFF7_9EUCA</name>
<dbReference type="AlphaFoldDB" id="A0AAE1NFF7"/>
<keyword evidence="3" id="KW-1185">Reference proteome</keyword>
<protein>
    <submittedName>
        <fullName evidence="2">Uncharacterized protein</fullName>
    </submittedName>
</protein>
<accession>A0AAE1NFF7</accession>
<sequence>MGREEKRWGGRRDGEGGEQMGRQEGGEMEKQECGEGGGSVVREGGEGGEGRTGASFVAREQHKDAPD</sequence>
<reference evidence="2" key="1">
    <citation type="submission" date="2023-11" db="EMBL/GenBank/DDBJ databases">
        <title>Genome assemblies of two species of porcelain crab, Petrolisthes cinctipes and Petrolisthes manimaculis (Anomura: Porcellanidae).</title>
        <authorList>
            <person name="Angst P."/>
        </authorList>
    </citation>
    <scope>NUCLEOTIDE SEQUENCE</scope>
    <source>
        <strain evidence="2">PB745_02</strain>
        <tissue evidence="2">Gill</tissue>
    </source>
</reference>
<proteinExistence type="predicted"/>
<comment type="caution">
    <text evidence="2">The sequence shown here is derived from an EMBL/GenBank/DDBJ whole genome shotgun (WGS) entry which is preliminary data.</text>
</comment>
<dbReference type="EMBL" id="JAWZYT010006481">
    <property type="protein sequence ID" value="KAK4288112.1"/>
    <property type="molecule type" value="Genomic_DNA"/>
</dbReference>
<evidence type="ECO:0000313" key="3">
    <source>
        <dbReference type="Proteomes" id="UP001292094"/>
    </source>
</evidence>